<name>A0ABX4NKF7_9LEPT</name>
<keyword evidence="1" id="KW-0472">Membrane</keyword>
<keyword evidence="1" id="KW-1133">Transmembrane helix</keyword>
<sequence>MEKEEKMEIVIVAMRKRALRARRFAQILIALIVIVVAFMLSFFFTSAQTLPTADVAKSTEIKLLFFDYKFNENFLGSTNKEDFSTDTAVEKSAVELLKGENSRLKEEASQRAFMINTIGSAILRIGSVFLAVYLLQILVHITRYHFRIADHLEAICDSILITEATNSELKEVFDILSSKEITFGPTPSPVSDRAVELVKGTINKISGK</sequence>
<dbReference type="RefSeq" id="WP_100762546.1">
    <property type="nucleotide sequence ID" value="NZ_NPDS01000004.1"/>
</dbReference>
<feature type="transmembrane region" description="Helical" evidence="1">
    <location>
        <begin position="24"/>
        <end position="44"/>
    </location>
</feature>
<comment type="caution">
    <text evidence="2">The sequence shown here is derived from an EMBL/GenBank/DDBJ whole genome shotgun (WGS) entry which is preliminary data.</text>
</comment>
<dbReference type="Proteomes" id="UP000231879">
    <property type="component" value="Unassembled WGS sequence"/>
</dbReference>
<gene>
    <name evidence="2" type="ORF">CH367_10945</name>
</gene>
<evidence type="ECO:0000256" key="1">
    <source>
        <dbReference type="SAM" id="Phobius"/>
    </source>
</evidence>
<keyword evidence="1" id="KW-0812">Transmembrane</keyword>
<accession>A0ABX4NKF7</accession>
<keyword evidence="3" id="KW-1185">Reference proteome</keyword>
<evidence type="ECO:0000313" key="2">
    <source>
        <dbReference type="EMBL" id="PJZ57240.1"/>
    </source>
</evidence>
<proteinExistence type="predicted"/>
<organism evidence="2 3">
    <name type="scientific">Leptospira barantonii</name>
    <dbReference type="NCBI Taxonomy" id="2023184"/>
    <lineage>
        <taxon>Bacteria</taxon>
        <taxon>Pseudomonadati</taxon>
        <taxon>Spirochaetota</taxon>
        <taxon>Spirochaetia</taxon>
        <taxon>Leptospirales</taxon>
        <taxon>Leptospiraceae</taxon>
        <taxon>Leptospira</taxon>
    </lineage>
</organism>
<evidence type="ECO:0000313" key="3">
    <source>
        <dbReference type="Proteomes" id="UP000231879"/>
    </source>
</evidence>
<feature type="transmembrane region" description="Helical" evidence="1">
    <location>
        <begin position="113"/>
        <end position="135"/>
    </location>
</feature>
<reference evidence="2 3" key="1">
    <citation type="submission" date="2017-07" db="EMBL/GenBank/DDBJ databases">
        <title>Leptospira spp. isolated from tropical soils.</title>
        <authorList>
            <person name="Thibeaux R."/>
            <person name="Iraola G."/>
            <person name="Ferres I."/>
            <person name="Bierque E."/>
            <person name="Girault D."/>
            <person name="Soupe-Gilbert M.-E."/>
            <person name="Picardeau M."/>
            <person name="Goarant C."/>
        </authorList>
    </citation>
    <scope>NUCLEOTIDE SEQUENCE [LARGE SCALE GENOMIC DNA]</scope>
    <source>
        <strain evidence="2 3">FH4-C-A1</strain>
    </source>
</reference>
<protein>
    <submittedName>
        <fullName evidence="2">Uncharacterized protein</fullName>
    </submittedName>
</protein>
<dbReference type="EMBL" id="NPDS01000004">
    <property type="protein sequence ID" value="PJZ57240.1"/>
    <property type="molecule type" value="Genomic_DNA"/>
</dbReference>